<dbReference type="Pfam" id="PF00202">
    <property type="entry name" value="Aminotran_3"/>
    <property type="match status" value="1"/>
</dbReference>
<comment type="similarity">
    <text evidence="3">Belongs to the class-III pyridoxal-phosphate-dependent aminotransferase family.</text>
</comment>
<dbReference type="GO" id="GO:0030170">
    <property type="term" value="F:pyridoxal phosphate binding"/>
    <property type="evidence" value="ECO:0007669"/>
    <property type="project" value="InterPro"/>
</dbReference>
<dbReference type="InterPro" id="IPR015424">
    <property type="entry name" value="PyrdxlP-dep_Trfase"/>
</dbReference>
<keyword evidence="5" id="KW-1185">Reference proteome</keyword>
<dbReference type="InterPro" id="IPR015422">
    <property type="entry name" value="PyrdxlP-dep_Trfase_small"/>
</dbReference>
<dbReference type="PROSITE" id="PS00600">
    <property type="entry name" value="AA_TRANSFER_CLASS_3"/>
    <property type="match status" value="1"/>
</dbReference>
<dbReference type="InterPro" id="IPR005814">
    <property type="entry name" value="Aminotrans_3"/>
</dbReference>
<organism evidence="4 5">
    <name type="scientific">Sphaerisporangium krabiense</name>
    <dbReference type="NCBI Taxonomy" id="763782"/>
    <lineage>
        <taxon>Bacteria</taxon>
        <taxon>Bacillati</taxon>
        <taxon>Actinomycetota</taxon>
        <taxon>Actinomycetes</taxon>
        <taxon>Streptosporangiales</taxon>
        <taxon>Streptosporangiaceae</taxon>
        <taxon>Sphaerisporangium</taxon>
    </lineage>
</organism>
<dbReference type="InterPro" id="IPR049704">
    <property type="entry name" value="Aminotrans_3_PPA_site"/>
</dbReference>
<dbReference type="SUPFAM" id="SSF53383">
    <property type="entry name" value="PLP-dependent transferases"/>
    <property type="match status" value="1"/>
</dbReference>
<dbReference type="EMBL" id="JACHBR010000001">
    <property type="protein sequence ID" value="MBB5629759.1"/>
    <property type="molecule type" value="Genomic_DNA"/>
</dbReference>
<evidence type="ECO:0000256" key="2">
    <source>
        <dbReference type="ARBA" id="ARBA00022898"/>
    </source>
</evidence>
<accession>A0A7W8Z934</accession>
<evidence type="ECO:0000256" key="3">
    <source>
        <dbReference type="RuleBase" id="RU003560"/>
    </source>
</evidence>
<dbReference type="GO" id="GO:0042286">
    <property type="term" value="F:glutamate-1-semialdehyde 2,1-aminomutase activity"/>
    <property type="evidence" value="ECO:0007669"/>
    <property type="project" value="UniProtKB-EC"/>
</dbReference>
<evidence type="ECO:0000313" key="5">
    <source>
        <dbReference type="Proteomes" id="UP000588112"/>
    </source>
</evidence>
<dbReference type="AlphaFoldDB" id="A0A7W8Z934"/>
<dbReference type="Gene3D" id="3.40.640.10">
    <property type="entry name" value="Type I PLP-dependent aspartate aminotransferase-like (Major domain)"/>
    <property type="match status" value="1"/>
</dbReference>
<dbReference type="EC" id="5.4.3.8" evidence="4"/>
<evidence type="ECO:0000313" key="4">
    <source>
        <dbReference type="EMBL" id="MBB5629759.1"/>
    </source>
</evidence>
<gene>
    <name evidence="4" type="ORF">BJ981_005458</name>
</gene>
<proteinExistence type="inferred from homology"/>
<dbReference type="PANTHER" id="PTHR43713">
    <property type="entry name" value="GLUTAMATE-1-SEMIALDEHYDE 2,1-AMINOMUTASE"/>
    <property type="match status" value="1"/>
</dbReference>
<name>A0A7W8Z934_9ACTN</name>
<comment type="caution">
    <text evidence="4">The sequence shown here is derived from an EMBL/GenBank/DDBJ whole genome shotgun (WGS) entry which is preliminary data.</text>
</comment>
<sequence>MEFDASRARIDHAAAVVAGGVNSAFRLGIRPHPLVFASADGAILTDVDGNRLIDYFLGMGPMLLGHRPPAVVEAARAQLDRSILVAGQTELEYAAARLLVELVPSAELVRFSVSGSEAVQAALRVARAATGRSAVVKFEGHYHGWFDNVLWSVAPDLAKAGPREAPVPLPGSGGQMPDPNISVLPWNDAGALRERLAAGDVAAVIMEPVMFNSAGILPVPGYLEAVREACDAAGTLLVFDEVITGFRVAPGGAQQRFGVVPDLTVLGKALANGFPVAAVVGLRRYMDLIADRQVLHGGTYNTQSVAMAATLATLTEIRDGAPYRRIDKVGARLMEGLLEEFAAAGVEARIVGYPAVFQVRFGAVRPSDFREAQRADNARYADFAAALLRHGVRVLPRGTWFVSAAHEDGHVDATLAAVRAVLAETRS</sequence>
<dbReference type="GO" id="GO:0008483">
    <property type="term" value="F:transaminase activity"/>
    <property type="evidence" value="ECO:0007669"/>
    <property type="project" value="InterPro"/>
</dbReference>
<comment type="cofactor">
    <cofactor evidence="1">
        <name>pyridoxal 5'-phosphate</name>
        <dbReference type="ChEBI" id="CHEBI:597326"/>
    </cofactor>
</comment>
<protein>
    <submittedName>
        <fullName evidence="4">Glutamate-1-semialdehyde 2,1-aminomutase</fullName>
        <ecNumber evidence="4">5.4.3.8</ecNumber>
    </submittedName>
</protein>
<dbReference type="Proteomes" id="UP000588112">
    <property type="component" value="Unassembled WGS sequence"/>
</dbReference>
<dbReference type="Gene3D" id="3.90.1150.10">
    <property type="entry name" value="Aspartate Aminotransferase, domain 1"/>
    <property type="match status" value="1"/>
</dbReference>
<dbReference type="CDD" id="cd00610">
    <property type="entry name" value="OAT_like"/>
    <property type="match status" value="1"/>
</dbReference>
<reference evidence="4 5" key="1">
    <citation type="submission" date="2020-08" db="EMBL/GenBank/DDBJ databases">
        <title>Sequencing the genomes of 1000 actinobacteria strains.</title>
        <authorList>
            <person name="Klenk H.-P."/>
        </authorList>
    </citation>
    <scope>NUCLEOTIDE SEQUENCE [LARGE SCALE GENOMIC DNA]</scope>
    <source>
        <strain evidence="4 5">DSM 45790</strain>
    </source>
</reference>
<dbReference type="RefSeq" id="WP_184615079.1">
    <property type="nucleotide sequence ID" value="NZ_BOOS01000031.1"/>
</dbReference>
<dbReference type="InterPro" id="IPR015421">
    <property type="entry name" value="PyrdxlP-dep_Trfase_major"/>
</dbReference>
<evidence type="ECO:0000256" key="1">
    <source>
        <dbReference type="ARBA" id="ARBA00001933"/>
    </source>
</evidence>
<keyword evidence="4" id="KW-0413">Isomerase</keyword>
<dbReference type="PANTHER" id="PTHR43713:SF3">
    <property type="entry name" value="GLUTAMATE-1-SEMIALDEHYDE 2,1-AMINOMUTASE 1, CHLOROPLASTIC-RELATED"/>
    <property type="match status" value="1"/>
</dbReference>
<keyword evidence="2 3" id="KW-0663">Pyridoxal phosphate</keyword>